<evidence type="ECO:0000256" key="5">
    <source>
        <dbReference type="SAM" id="Phobius"/>
    </source>
</evidence>
<dbReference type="InterPro" id="IPR037185">
    <property type="entry name" value="EmrE-like"/>
</dbReference>
<evidence type="ECO:0000259" key="6">
    <source>
        <dbReference type="Pfam" id="PF00892"/>
    </source>
</evidence>
<dbReference type="Pfam" id="PF00892">
    <property type="entry name" value="EamA"/>
    <property type="match status" value="2"/>
</dbReference>
<feature type="transmembrane region" description="Helical" evidence="5">
    <location>
        <begin position="92"/>
        <end position="114"/>
    </location>
</feature>
<feature type="transmembrane region" description="Helical" evidence="5">
    <location>
        <begin position="121"/>
        <end position="140"/>
    </location>
</feature>
<dbReference type="PANTHER" id="PTHR22911:SF6">
    <property type="entry name" value="SOLUTE CARRIER FAMILY 35 MEMBER G1"/>
    <property type="match status" value="1"/>
</dbReference>
<name>A0A7R6SYG9_9BACT</name>
<feature type="transmembrane region" description="Helical" evidence="5">
    <location>
        <begin position="205"/>
        <end position="225"/>
    </location>
</feature>
<protein>
    <recommendedName>
        <fullName evidence="6">EamA domain-containing protein</fullName>
    </recommendedName>
</protein>
<gene>
    <name evidence="7" type="ORF">TTHT_1011</name>
</gene>
<feature type="domain" description="EamA" evidence="6">
    <location>
        <begin position="149"/>
        <end position="278"/>
    </location>
</feature>
<dbReference type="GO" id="GO:0016020">
    <property type="term" value="C:membrane"/>
    <property type="evidence" value="ECO:0007669"/>
    <property type="project" value="UniProtKB-SubCell"/>
</dbReference>
<evidence type="ECO:0000313" key="8">
    <source>
        <dbReference type="Proteomes" id="UP000595564"/>
    </source>
</evidence>
<feature type="transmembrane region" description="Helical" evidence="5">
    <location>
        <begin position="66"/>
        <end position="86"/>
    </location>
</feature>
<dbReference type="SUPFAM" id="SSF103481">
    <property type="entry name" value="Multidrug resistance efflux transporter EmrE"/>
    <property type="match status" value="2"/>
</dbReference>
<keyword evidence="3 5" id="KW-1133">Transmembrane helix</keyword>
<proteinExistence type="predicted"/>
<dbReference type="KEGG" id="thyd:TTHT_1011"/>
<evidence type="ECO:0000256" key="3">
    <source>
        <dbReference type="ARBA" id="ARBA00022989"/>
    </source>
</evidence>
<keyword evidence="8" id="KW-1185">Reference proteome</keyword>
<evidence type="ECO:0000256" key="2">
    <source>
        <dbReference type="ARBA" id="ARBA00022692"/>
    </source>
</evidence>
<evidence type="ECO:0000256" key="4">
    <source>
        <dbReference type="ARBA" id="ARBA00023136"/>
    </source>
</evidence>
<feature type="transmembrane region" description="Helical" evidence="5">
    <location>
        <begin position="178"/>
        <end position="199"/>
    </location>
</feature>
<evidence type="ECO:0000313" key="7">
    <source>
        <dbReference type="EMBL" id="BBB32551.1"/>
    </source>
</evidence>
<dbReference type="AlphaFoldDB" id="A0A7R6SYG9"/>
<feature type="transmembrane region" description="Helical" evidence="5">
    <location>
        <begin position="34"/>
        <end position="54"/>
    </location>
</feature>
<accession>A0A7R6SYG9</accession>
<evidence type="ECO:0000256" key="1">
    <source>
        <dbReference type="ARBA" id="ARBA00004141"/>
    </source>
</evidence>
<dbReference type="Proteomes" id="UP000595564">
    <property type="component" value="Chromosome"/>
</dbReference>
<dbReference type="InterPro" id="IPR000620">
    <property type="entry name" value="EamA_dom"/>
</dbReference>
<dbReference type="RefSeq" id="WP_201328906.1">
    <property type="nucleotide sequence ID" value="NZ_AP017470.1"/>
</dbReference>
<organism evidence="7 8">
    <name type="scientific">Thermotomaculum hydrothermale</name>
    <dbReference type="NCBI Taxonomy" id="981385"/>
    <lineage>
        <taxon>Bacteria</taxon>
        <taxon>Pseudomonadati</taxon>
        <taxon>Acidobacteriota</taxon>
        <taxon>Holophagae</taxon>
        <taxon>Thermotomaculales</taxon>
        <taxon>Thermotomaculaceae</taxon>
        <taxon>Thermotomaculum</taxon>
    </lineage>
</organism>
<feature type="domain" description="EamA" evidence="6">
    <location>
        <begin position="7"/>
        <end position="137"/>
    </location>
</feature>
<keyword evidence="2 5" id="KW-0812">Transmembrane</keyword>
<keyword evidence="4 5" id="KW-0472">Membrane</keyword>
<reference evidence="7 8" key="1">
    <citation type="journal article" date="2012" name="Extremophiles">
        <title>Thermotomaculum hydrothermale gen. nov., sp. nov., a novel heterotrophic thermophile within the phylum Acidobacteria from a deep-sea hydrothermal vent chimney in the Southern Okinawa Trough.</title>
        <authorList>
            <person name="Izumi H."/>
            <person name="Nunoura T."/>
            <person name="Miyazaki M."/>
            <person name="Mino S."/>
            <person name="Toki T."/>
            <person name="Takai K."/>
            <person name="Sako Y."/>
            <person name="Sawabe T."/>
            <person name="Nakagawa S."/>
        </authorList>
    </citation>
    <scope>NUCLEOTIDE SEQUENCE [LARGE SCALE GENOMIC DNA]</scope>
    <source>
        <strain evidence="7 8">AC55</strain>
    </source>
</reference>
<sequence>MNDRVKAFWWMVLASLCYAFLAIDFKFLAKRYPVFEMIFARNFTAFVFLSFFLILRGIEKIKFRNLKLLTARGVLGSFAALFYFYALSKLPVATVITIQKTAPFLIIILSWFFLKEKSSKYKFIAFFIAFAGILLIFKPGYNSGKYFYLFLPVCSAFFSAIAHTIIRKLGESNEPAVIVWFFFFVSNFILAPLMIYQGIEIPDGVFDWSLVLLLGVFTMSAQLSMTKSYSLTKVGEASLYSYINIPFATFLAFLFFGELPDKVSFIGISLVLYAAYVNYREKILI</sequence>
<feature type="transmembrane region" description="Helical" evidence="5">
    <location>
        <begin position="237"/>
        <end position="257"/>
    </location>
</feature>
<feature type="transmembrane region" description="Helical" evidence="5">
    <location>
        <begin position="263"/>
        <end position="279"/>
    </location>
</feature>
<feature type="transmembrane region" description="Helical" evidence="5">
    <location>
        <begin position="146"/>
        <end position="166"/>
    </location>
</feature>
<dbReference type="EMBL" id="AP017470">
    <property type="protein sequence ID" value="BBB32551.1"/>
    <property type="molecule type" value="Genomic_DNA"/>
</dbReference>
<feature type="transmembrane region" description="Helical" evidence="5">
    <location>
        <begin position="7"/>
        <end position="28"/>
    </location>
</feature>
<comment type="subcellular location">
    <subcellularLocation>
        <location evidence="1">Membrane</location>
        <topology evidence="1">Multi-pass membrane protein</topology>
    </subcellularLocation>
</comment>
<dbReference type="PANTHER" id="PTHR22911">
    <property type="entry name" value="ACYL-MALONYL CONDENSING ENZYME-RELATED"/>
    <property type="match status" value="1"/>
</dbReference>